<accession>A0A226D4I6</accession>
<keyword evidence="2" id="KW-1185">Reference proteome</keyword>
<reference evidence="1 2" key="1">
    <citation type="submission" date="2015-12" db="EMBL/GenBank/DDBJ databases">
        <title>The genome of Folsomia candida.</title>
        <authorList>
            <person name="Faddeeva A."/>
            <person name="Derks M.F."/>
            <person name="Anvar Y."/>
            <person name="Smit S."/>
            <person name="Van Straalen N."/>
            <person name="Roelofs D."/>
        </authorList>
    </citation>
    <scope>NUCLEOTIDE SEQUENCE [LARGE SCALE GENOMIC DNA]</scope>
    <source>
        <strain evidence="1 2">VU population</strain>
        <tissue evidence="1">Whole body</tissue>
    </source>
</reference>
<dbReference type="AlphaFoldDB" id="A0A226D4I6"/>
<organism evidence="1 2">
    <name type="scientific">Folsomia candida</name>
    <name type="common">Springtail</name>
    <dbReference type="NCBI Taxonomy" id="158441"/>
    <lineage>
        <taxon>Eukaryota</taxon>
        <taxon>Metazoa</taxon>
        <taxon>Ecdysozoa</taxon>
        <taxon>Arthropoda</taxon>
        <taxon>Hexapoda</taxon>
        <taxon>Collembola</taxon>
        <taxon>Entomobryomorpha</taxon>
        <taxon>Isotomoidea</taxon>
        <taxon>Isotomidae</taxon>
        <taxon>Proisotominae</taxon>
        <taxon>Folsomia</taxon>
    </lineage>
</organism>
<evidence type="ECO:0000313" key="2">
    <source>
        <dbReference type="Proteomes" id="UP000198287"/>
    </source>
</evidence>
<evidence type="ECO:0000313" key="1">
    <source>
        <dbReference type="EMBL" id="OXA40093.1"/>
    </source>
</evidence>
<proteinExistence type="predicted"/>
<name>A0A226D4I6_FOLCA</name>
<dbReference type="EMBL" id="LNIX01000035">
    <property type="protein sequence ID" value="OXA40093.1"/>
    <property type="molecule type" value="Genomic_DNA"/>
</dbReference>
<protein>
    <submittedName>
        <fullName evidence="1">Uncharacterized protein</fullName>
    </submittedName>
</protein>
<comment type="caution">
    <text evidence="1">The sequence shown here is derived from an EMBL/GenBank/DDBJ whole genome shotgun (WGS) entry which is preliminary data.</text>
</comment>
<dbReference type="Proteomes" id="UP000198287">
    <property type="component" value="Unassembled WGS sequence"/>
</dbReference>
<sequence length="132" mass="14942">MDSRRIQSSPTRGRNVKGRTFAKGFAASTYSSSDQSSNSPLHDFLFLGRKEMISSSFGIRDLAAIQIICPPEIELLIANEREADFLRREEQFPSKVTDWLSPGGKRDGRKNQIGMRDREEKLEGVLMDETMT</sequence>
<gene>
    <name evidence="1" type="ORF">Fcan01_25134</name>
</gene>